<protein>
    <submittedName>
        <fullName evidence="1">Uncharacterized protein</fullName>
    </submittedName>
</protein>
<sequence>MNDASHHSKGTDGSLQSNRDSCAVCGSARELVVCNFCNASVGPKFRIRRNDSDTLQKADIGPRHEGIIAERCNESAVGSSGGLKVGVASSGRGCIHEQPTDCRCLIMEAVPGIWLENGIRDSQSLCGADVTQRWDEVDYTMREKYRSRTYISCSTFKGLFVLESKNRQVAKTSAEGCCIPTCFIKLRATSKPACVASQTLVLSFEPWRSVQPRQVAERAGTCLEPKSPTWSTGFAQRSSECSVNAETSLKRPKDQLFAPDQDSPMSNGFHASLSGSRHPSVPHHHQRHNLIEANLQELGLVGRKHQKKSKRKVVDFRSPADHSDGGLRPGSRSSNNTSSTITAKPSSSHAQRNNGSIDGQVPLHSARGMAAVLDIERSRTRRERTFIGSDCAVCEEALEHTLRGERILQLSCGHVSHEACFYEYIREFEAKECPTCNATLGLDTSRGGNIDLEKIVRSVQPDTSPQSSSQRSNAPTPTPWDTHSTMHSVSGHTQGRSRNGSDASARFAPSHHTRQRDSSHSRERGSDRGGSMSRQHLRSDSGATGAASSHDYASAQDGRRHDYDVQSMETSLSSPRGLLKSPIPAPTVTVRSEFPTLSRSRQQQSLTCLVTVEVVEGKWRPDPEDMRGAPPLPSIASATESSFGRPKSPARSRHAAYDYDTPYESEEVLDETTEDLHSRVDNWHGLDFSRFGKLRLHGHIRVGKDRQSWQELECYLFSEMLICVKEKKATAQPQWDDSKASRSKKTKCTLKGSILIKKHLNQVEHSPDDCILTLSLSVAELPSFHLQFQDRSQLEIWRRALMEIRLDLPTSRGMPDYDQDHSGTEEDDYRRPKRVSSVNSSYGAARSTMTAPTEYTSPRASPPEPRLSGSIHVPIDIVVVIPVSSSMQGLKINLLRDTLRFLVHNLGERDRMGLVTFGSSGGGVPIVGMTSKTWRDWSKVLDSIRPVGQKSLRADVVDGANVAMDLLMQRKSSNPLSSILLISDSSTSDAESVDFVISRAEAAKVSIHSFGLGLTHKPDTMIELSTRTKASYTYVKDWMMLRECAAGCLGALQTTSHQNVRLKLRLPEGSPAKFVKISGALQITKRATGRDAEAALGDLRFGDKRDILVQLAIAPDSGSPDQLPQDPWETIVSGLEALGGPLDQDDSRTLSVEEVPLIQADLTYGDILREGTLSHLARPSLLAITLLPSGPKKASTAFPPTPPIPPHPHVVQRRMELLTSDMLTRALTLVSRGQHERAHHLLKETRSILKGLGKGGLPPLPPPGQRRPDAPSMTGSTGTSSPTQSTAGDLRPRTPSPHANSPFTPAAGIDARTMHALDAELESSLEWINHPAVFGRDSRKAVLQAIGVISSQRAYTFRSPSEALWAKRVAGVKLLSERSREWRESGDQEALMEEN</sequence>
<comment type="caution">
    <text evidence="1">The sequence shown here is derived from an EMBL/GenBank/DDBJ whole genome shotgun (WGS) entry which is preliminary data.</text>
</comment>
<organism evidence="1 2">
    <name type="scientific">Boeremia exigua</name>
    <dbReference type="NCBI Taxonomy" id="749465"/>
    <lineage>
        <taxon>Eukaryota</taxon>
        <taxon>Fungi</taxon>
        <taxon>Dikarya</taxon>
        <taxon>Ascomycota</taxon>
        <taxon>Pezizomycotina</taxon>
        <taxon>Dothideomycetes</taxon>
        <taxon>Pleosporomycetidae</taxon>
        <taxon>Pleosporales</taxon>
        <taxon>Pleosporineae</taxon>
        <taxon>Didymellaceae</taxon>
        <taxon>Boeremia</taxon>
    </lineage>
</organism>
<name>A0ACC2ICE7_9PLEO</name>
<dbReference type="Proteomes" id="UP001153331">
    <property type="component" value="Unassembled WGS sequence"/>
</dbReference>
<evidence type="ECO:0000313" key="2">
    <source>
        <dbReference type="Proteomes" id="UP001153331"/>
    </source>
</evidence>
<reference evidence="1" key="1">
    <citation type="submission" date="2022-11" db="EMBL/GenBank/DDBJ databases">
        <title>Genome Sequence of Boeremia exigua.</title>
        <authorList>
            <person name="Buettner E."/>
        </authorList>
    </citation>
    <scope>NUCLEOTIDE SEQUENCE</scope>
    <source>
        <strain evidence="1">CU02</strain>
    </source>
</reference>
<evidence type="ECO:0000313" key="1">
    <source>
        <dbReference type="EMBL" id="KAJ8112878.1"/>
    </source>
</evidence>
<accession>A0ACC2ICE7</accession>
<keyword evidence="2" id="KW-1185">Reference proteome</keyword>
<dbReference type="EMBL" id="JAPHNI010000291">
    <property type="protein sequence ID" value="KAJ8112878.1"/>
    <property type="molecule type" value="Genomic_DNA"/>
</dbReference>
<gene>
    <name evidence="1" type="ORF">OPT61_g4863</name>
</gene>
<proteinExistence type="predicted"/>